<evidence type="ECO:0000259" key="2">
    <source>
        <dbReference type="Pfam" id="PF13600"/>
    </source>
</evidence>
<evidence type="ECO:0000313" key="3">
    <source>
        <dbReference type="EMBL" id="PPQ86924.1"/>
    </source>
</evidence>
<evidence type="ECO:0000313" key="4">
    <source>
        <dbReference type="Proteomes" id="UP000283269"/>
    </source>
</evidence>
<evidence type="ECO:0000259" key="1">
    <source>
        <dbReference type="Pfam" id="PF13598"/>
    </source>
</evidence>
<dbReference type="STRING" id="93625.A0A409X893"/>
<dbReference type="PANTHER" id="PTHR31005">
    <property type="entry name" value="DUF4139 DOMAIN-CONTAINING PROTEIN"/>
    <property type="match status" value="1"/>
</dbReference>
<feature type="domain" description="DUF4139" evidence="1">
    <location>
        <begin position="209"/>
        <end position="575"/>
    </location>
</feature>
<dbReference type="OrthoDB" id="10068793at2759"/>
<dbReference type="AlphaFoldDB" id="A0A409X893"/>
<name>A0A409X893_PSICY</name>
<keyword evidence="4" id="KW-1185">Reference proteome</keyword>
<evidence type="ECO:0008006" key="5">
    <source>
        <dbReference type="Google" id="ProtNLM"/>
    </source>
</evidence>
<feature type="domain" description="DUF4140" evidence="2">
    <location>
        <begin position="33"/>
        <end position="131"/>
    </location>
</feature>
<dbReference type="PANTHER" id="PTHR31005:SF8">
    <property type="entry name" value="DUF4139 DOMAIN-CONTAINING PROTEIN"/>
    <property type="match status" value="1"/>
</dbReference>
<dbReference type="Pfam" id="PF13598">
    <property type="entry name" value="DUF4139"/>
    <property type="match status" value="1"/>
</dbReference>
<organism evidence="3 4">
    <name type="scientific">Psilocybe cyanescens</name>
    <dbReference type="NCBI Taxonomy" id="93625"/>
    <lineage>
        <taxon>Eukaryota</taxon>
        <taxon>Fungi</taxon>
        <taxon>Dikarya</taxon>
        <taxon>Basidiomycota</taxon>
        <taxon>Agaricomycotina</taxon>
        <taxon>Agaricomycetes</taxon>
        <taxon>Agaricomycetidae</taxon>
        <taxon>Agaricales</taxon>
        <taxon>Agaricineae</taxon>
        <taxon>Strophariaceae</taxon>
        <taxon>Psilocybe</taxon>
    </lineage>
</organism>
<dbReference type="Proteomes" id="UP000283269">
    <property type="component" value="Unassembled WGS sequence"/>
</dbReference>
<proteinExistence type="predicted"/>
<dbReference type="Pfam" id="PF13600">
    <property type="entry name" value="DUF4140"/>
    <property type="match status" value="1"/>
</dbReference>
<reference evidence="3 4" key="1">
    <citation type="journal article" date="2018" name="Evol. Lett.">
        <title>Horizontal gene cluster transfer increased hallucinogenic mushroom diversity.</title>
        <authorList>
            <person name="Reynolds H.T."/>
            <person name="Vijayakumar V."/>
            <person name="Gluck-Thaler E."/>
            <person name="Korotkin H.B."/>
            <person name="Matheny P.B."/>
            <person name="Slot J.C."/>
        </authorList>
    </citation>
    <scope>NUCLEOTIDE SEQUENCE [LARGE SCALE GENOMIC DNA]</scope>
    <source>
        <strain evidence="3 4">2631</strain>
    </source>
</reference>
<dbReference type="InterPro" id="IPR011935">
    <property type="entry name" value="CHP02231"/>
</dbReference>
<dbReference type="InterPro" id="IPR025554">
    <property type="entry name" value="DUF4140"/>
</dbReference>
<dbReference type="InParanoid" id="A0A409X893"/>
<dbReference type="EMBL" id="NHYD01002409">
    <property type="protein sequence ID" value="PPQ86924.1"/>
    <property type="molecule type" value="Genomic_DNA"/>
</dbReference>
<protein>
    <recommendedName>
        <fullName evidence="5">DUF4139 domain-containing protein</fullName>
    </recommendedName>
</protein>
<dbReference type="NCBIfam" id="TIGR02231">
    <property type="entry name" value="mucoidy inhibitor MuiA family protein"/>
    <property type="match status" value="1"/>
</dbReference>
<dbReference type="InterPro" id="IPR037291">
    <property type="entry name" value="DUF4139"/>
</dbReference>
<comment type="caution">
    <text evidence="3">The sequence shown here is derived from an EMBL/GenBank/DDBJ whole genome shotgun (WGS) entry which is preliminary data.</text>
</comment>
<sequence length="582" mass="63930">MTANTVFDIGSEENQGINVVELVVSENSKITNVCLYSGRAEVTHLSEVTIKAGQNKIAVVGLPREFQENSLRVEGQGNASIHDVFVEKITNLPSAQVTGNQAENALGRQRREIEDNLNSAEKSRATLNGYLDTISANDYDISRMGAILEGYMELSRKVDKQILDLEKDLADVMTQIQEEKYANQAAFTPTQFWKACIDIAGQIEKVIKLRITYAVYQADWTASYDIRVDAQAKEKAVTILYKAIITQNTGESWNSVPLTLETVTPSFGIKPPVLHLWRVSAYQQPRAMPGMSAMNLAQDPVLVPIHRSRSRSHSPSSFSANCSTSYPTLPVFFQPDMVLVSYKGSRSATLQIPGLVNIPSDGRNHNITFAQLILDATLVWYAIPASDARVHMKAQIQNSSKHTFVPGVANIYVDGSFVATTHIPSATPHEVFDCPLGSDTSIRITYHPREKRSVISGFHSKSSTQSFTQRITILNTKPTTIQNLKVIDRVPVSEDERIGVKVLNPALGSPSTNSGAVSKPVQVAHNVIAQWDGMDEPGVDPDAIGKDGKLNWIISSISPQQTISLVLQFEVNYPENIAITGL</sequence>
<gene>
    <name evidence="3" type="ORF">CVT25_009810</name>
</gene>
<accession>A0A409X893</accession>